<dbReference type="RefSeq" id="WP_135837184.1">
    <property type="nucleotide sequence ID" value="NZ_SRRO01000001.1"/>
</dbReference>
<accession>A0A4Z1BY73</accession>
<feature type="region of interest" description="Disordered" evidence="1">
    <location>
        <begin position="438"/>
        <end position="513"/>
    </location>
</feature>
<feature type="chain" id="PRO_5021386943" evidence="2">
    <location>
        <begin position="27"/>
        <end position="513"/>
    </location>
</feature>
<gene>
    <name evidence="3" type="ORF">EXE59_00695</name>
</gene>
<organism evidence="3 4">
    <name type="scientific">Nocardioides eburneiflavus</name>
    <dbReference type="NCBI Taxonomy" id="2518372"/>
    <lineage>
        <taxon>Bacteria</taxon>
        <taxon>Bacillati</taxon>
        <taxon>Actinomycetota</taxon>
        <taxon>Actinomycetes</taxon>
        <taxon>Propionibacteriales</taxon>
        <taxon>Nocardioidaceae</taxon>
        <taxon>Nocardioides</taxon>
    </lineage>
</organism>
<protein>
    <submittedName>
        <fullName evidence="3">Uncharacterized protein</fullName>
    </submittedName>
</protein>
<dbReference type="AlphaFoldDB" id="A0A4Z1BY73"/>
<feature type="compositionally biased region" description="Pro residues" evidence="1">
    <location>
        <begin position="464"/>
        <end position="481"/>
    </location>
</feature>
<feature type="compositionally biased region" description="Pro residues" evidence="1">
    <location>
        <begin position="438"/>
        <end position="457"/>
    </location>
</feature>
<sequence length="513" mass="54404">MRRTVIAALATMVLGIGLISPPAAQAASNAYVVKGHPVSAQPGISEATYLCYDGAPDVAPTRLERDGGTVGTSALGWQKTPAGSALGPRVLLAGDPTTLNTFKVDVLAPSGTTGWVHVYFEDNGDGTEFVQNDGWAQVTLPASGSWQSLDVTNRTYTWDWWIDGVYQGQPTDTVQGFAGDSGAIAQATFDVLLGCNGQPFYLDALAVRHAAHQVSYDFEKAPEPHVHDHGHLMSHMEWSSDGTTVQTGNAVTIRYGQSLWMLGHSHVHYADGTNSWYSGIGTLWQTPAKGDPSVALRGAFDPSKYAALKVAPTRNTIYTFAVDAHAPHPAATSNPLSVFVQSRVKAKVLDKKLVEGQRLAVKGKILPAAKKVKVSLQRKAGGGWKTIAVTRTRKGGWFDLSTRARKVGKWKVRLQVDSTGTNVGTTTKTVKVVVKKYVPPPKAPSQPPPQQPDPTPEPANAITLPPPPPPPDDAPKPPPRPTNTRGAAAGTVAGGVEGRVGTGTPKGEARTEP</sequence>
<dbReference type="OrthoDB" id="39703at2"/>
<reference evidence="3 4" key="1">
    <citation type="submission" date="2019-04" db="EMBL/GenBank/DDBJ databases">
        <title>Three New Species of Nocardioides, Nocardioides euryhalodurans sp. nov., Nocardioides seonyuensis sp. nov. and Nocardioides eburneoflavus sp. nov. Isolated from Soil.</title>
        <authorList>
            <person name="Roh S.G."/>
            <person name="Lee C."/>
            <person name="Kim M.-K."/>
            <person name="Kim S.B."/>
        </authorList>
    </citation>
    <scope>NUCLEOTIDE SEQUENCE [LARGE SCALE GENOMIC DNA]</scope>
    <source>
        <strain evidence="3 4">MMS17-SY213</strain>
    </source>
</reference>
<feature type="signal peptide" evidence="2">
    <location>
        <begin position="1"/>
        <end position="26"/>
    </location>
</feature>
<keyword evidence="4" id="KW-1185">Reference proteome</keyword>
<dbReference type="Proteomes" id="UP000297496">
    <property type="component" value="Unassembled WGS sequence"/>
</dbReference>
<evidence type="ECO:0000256" key="2">
    <source>
        <dbReference type="SAM" id="SignalP"/>
    </source>
</evidence>
<proteinExistence type="predicted"/>
<evidence type="ECO:0000256" key="1">
    <source>
        <dbReference type="SAM" id="MobiDB-lite"/>
    </source>
</evidence>
<keyword evidence="2" id="KW-0732">Signal</keyword>
<feature type="compositionally biased region" description="Gly residues" evidence="1">
    <location>
        <begin position="492"/>
        <end position="501"/>
    </location>
</feature>
<evidence type="ECO:0000313" key="3">
    <source>
        <dbReference type="EMBL" id="TGN62634.1"/>
    </source>
</evidence>
<name>A0A4Z1BY73_9ACTN</name>
<comment type="caution">
    <text evidence="3">The sequence shown here is derived from an EMBL/GenBank/DDBJ whole genome shotgun (WGS) entry which is preliminary data.</text>
</comment>
<evidence type="ECO:0000313" key="4">
    <source>
        <dbReference type="Proteomes" id="UP000297496"/>
    </source>
</evidence>
<dbReference type="EMBL" id="SRRO01000001">
    <property type="protein sequence ID" value="TGN62634.1"/>
    <property type="molecule type" value="Genomic_DNA"/>
</dbReference>